<dbReference type="PANTHER" id="PTHR11214">
    <property type="entry name" value="BETA-1,3-N-ACETYLGLUCOSAMINYLTRANSFERASE"/>
    <property type="match status" value="1"/>
</dbReference>
<evidence type="ECO:0008006" key="12">
    <source>
        <dbReference type="Google" id="ProtNLM"/>
    </source>
</evidence>
<sequence length="525" mass="59652">MSTQVKNLSFLFAFFFCLGSVMYQLFGPAQVARDILSGCLALLPDFIHTPSTVSPVLPSSLSHLPHRSLIIGIASRYHQHDRRQRIRRTWRKLAANFADSVEVFFFFPERPCELDPYWRVRDSLCVPWHVFVPVSLSDTAPIRPSRVQPSQVRPGRPYDGVGFHLKFPIAVQQIGIAQKALRQWARAFPEDPGRNLTVQLLEPATRDVILSVNFSQEVLAKANADDGFFYAPLPHTDEELFPRHFEGVLRVVQPELSLNQSLACNLIWNKMFGDDGILHLTTLYAQGISIPFHPETCPLVSLVYRIPELVELKQVVNSHGTQNKCQDNKNKNTLGKIVEEIEDHEDIIFVPELTDTQENVPLAFLHFAKLALERYNFDFMLVNPDDSFIAIDRLLPKLQNEFSLSWRSRFHQGEPVIRYGSMFERNYMGTHYPLMPADAGSVLSRDLVTFLARNSDLLVPFRDLSSSLAVWLASISPYIIDDVDFTDDNQTCAKNLVVQGPFRDKASMNGAWKAYSQCGRLCPCS</sequence>
<dbReference type="STRING" id="6832.A0A553P6L1"/>
<gene>
    <name evidence="10" type="ORF">TCAL_02243</name>
</gene>
<name>A0A553P6L1_TIGCA</name>
<dbReference type="GO" id="GO:0006493">
    <property type="term" value="P:protein O-linked glycosylation"/>
    <property type="evidence" value="ECO:0007669"/>
    <property type="project" value="TreeGrafter"/>
</dbReference>
<evidence type="ECO:0000256" key="9">
    <source>
        <dbReference type="ARBA" id="ARBA00023136"/>
    </source>
</evidence>
<dbReference type="OMA" id="GKWAEHD"/>
<dbReference type="PANTHER" id="PTHR11214:SF3">
    <property type="entry name" value="BETA-1,3-GALACTOSYLTRANSFERASE 6"/>
    <property type="match status" value="1"/>
</dbReference>
<evidence type="ECO:0000313" key="10">
    <source>
        <dbReference type="EMBL" id="TRY73312.1"/>
    </source>
</evidence>
<evidence type="ECO:0000313" key="11">
    <source>
        <dbReference type="Proteomes" id="UP000318571"/>
    </source>
</evidence>
<accession>A0A553P6L1</accession>
<keyword evidence="4" id="KW-0808">Transferase</keyword>
<evidence type="ECO:0000256" key="7">
    <source>
        <dbReference type="ARBA" id="ARBA00022989"/>
    </source>
</evidence>
<keyword evidence="7" id="KW-1133">Transmembrane helix</keyword>
<evidence type="ECO:0000256" key="6">
    <source>
        <dbReference type="ARBA" id="ARBA00022968"/>
    </source>
</evidence>
<evidence type="ECO:0000256" key="1">
    <source>
        <dbReference type="ARBA" id="ARBA00004323"/>
    </source>
</evidence>
<evidence type="ECO:0000256" key="8">
    <source>
        <dbReference type="ARBA" id="ARBA00023034"/>
    </source>
</evidence>
<protein>
    <recommendedName>
        <fullName evidence="12">Hexosyltransferase</fullName>
    </recommendedName>
</protein>
<dbReference type="GO" id="GO:0000139">
    <property type="term" value="C:Golgi membrane"/>
    <property type="evidence" value="ECO:0007669"/>
    <property type="project" value="UniProtKB-SubCell"/>
</dbReference>
<comment type="subcellular location">
    <subcellularLocation>
        <location evidence="1">Golgi apparatus membrane</location>
        <topology evidence="1">Single-pass type II membrane protein</topology>
    </subcellularLocation>
</comment>
<evidence type="ECO:0000256" key="5">
    <source>
        <dbReference type="ARBA" id="ARBA00022692"/>
    </source>
</evidence>
<comment type="similarity">
    <text evidence="2">Belongs to the glycosyltransferase 31 family.</text>
</comment>
<evidence type="ECO:0000256" key="4">
    <source>
        <dbReference type="ARBA" id="ARBA00022679"/>
    </source>
</evidence>
<dbReference type="EMBL" id="VCGU01000007">
    <property type="protein sequence ID" value="TRY73312.1"/>
    <property type="molecule type" value="Genomic_DNA"/>
</dbReference>
<proteinExistence type="inferred from homology"/>
<comment type="caution">
    <text evidence="10">The sequence shown here is derived from an EMBL/GenBank/DDBJ whole genome shotgun (WGS) entry which is preliminary data.</text>
</comment>
<keyword evidence="5" id="KW-0812">Transmembrane</keyword>
<reference evidence="10 11" key="1">
    <citation type="journal article" date="2018" name="Nat. Ecol. Evol.">
        <title>Genomic signatures of mitonuclear coevolution across populations of Tigriopus californicus.</title>
        <authorList>
            <person name="Barreto F.S."/>
            <person name="Watson E.T."/>
            <person name="Lima T.G."/>
            <person name="Willett C.S."/>
            <person name="Edmands S."/>
            <person name="Li W."/>
            <person name="Burton R.S."/>
        </authorList>
    </citation>
    <scope>NUCLEOTIDE SEQUENCE [LARGE SCALE GENOMIC DNA]</scope>
    <source>
        <strain evidence="10 11">San Diego</strain>
    </source>
</reference>
<keyword evidence="11" id="KW-1185">Reference proteome</keyword>
<keyword evidence="6" id="KW-0735">Signal-anchor</keyword>
<evidence type="ECO:0000256" key="2">
    <source>
        <dbReference type="ARBA" id="ARBA00008661"/>
    </source>
</evidence>
<keyword evidence="3" id="KW-0328">Glycosyltransferase</keyword>
<evidence type="ECO:0000256" key="3">
    <source>
        <dbReference type="ARBA" id="ARBA00022676"/>
    </source>
</evidence>
<dbReference type="InterPro" id="IPR002659">
    <property type="entry name" value="Glyco_trans_31"/>
</dbReference>
<keyword evidence="9" id="KW-0472">Membrane</keyword>
<keyword evidence="8" id="KW-0333">Golgi apparatus</keyword>
<dbReference type="Proteomes" id="UP000318571">
    <property type="component" value="Chromosome 3"/>
</dbReference>
<organism evidence="10 11">
    <name type="scientific">Tigriopus californicus</name>
    <name type="common">Marine copepod</name>
    <dbReference type="NCBI Taxonomy" id="6832"/>
    <lineage>
        <taxon>Eukaryota</taxon>
        <taxon>Metazoa</taxon>
        <taxon>Ecdysozoa</taxon>
        <taxon>Arthropoda</taxon>
        <taxon>Crustacea</taxon>
        <taxon>Multicrustacea</taxon>
        <taxon>Hexanauplia</taxon>
        <taxon>Copepoda</taxon>
        <taxon>Harpacticoida</taxon>
        <taxon>Harpacticidae</taxon>
        <taxon>Tigriopus</taxon>
    </lineage>
</organism>
<dbReference type="GO" id="GO:0016758">
    <property type="term" value="F:hexosyltransferase activity"/>
    <property type="evidence" value="ECO:0007669"/>
    <property type="project" value="InterPro"/>
</dbReference>
<dbReference type="AlphaFoldDB" id="A0A553P6L1"/>